<keyword evidence="6" id="KW-0679">Respiratory chain</keyword>
<dbReference type="GO" id="GO:0005743">
    <property type="term" value="C:mitochondrial inner membrane"/>
    <property type="evidence" value="ECO:0007669"/>
    <property type="project" value="UniProtKB-SubCell"/>
</dbReference>
<evidence type="ECO:0000256" key="9">
    <source>
        <dbReference type="ARBA" id="ARBA00022946"/>
    </source>
</evidence>
<evidence type="ECO:0000256" key="7">
    <source>
        <dbReference type="ARBA" id="ARBA00022692"/>
    </source>
</evidence>
<evidence type="ECO:0000256" key="15">
    <source>
        <dbReference type="ARBA" id="ARBA00031387"/>
    </source>
</evidence>
<keyword evidence="11 17" id="KW-1133">Transmembrane helix</keyword>
<keyword evidence="8" id="KW-0999">Mitochondrion inner membrane</keyword>
<gene>
    <name evidence="18" type="ORF">OIDMADRAFT_18816</name>
</gene>
<keyword evidence="10" id="KW-0249">Electron transport</keyword>
<evidence type="ECO:0000256" key="13">
    <source>
        <dbReference type="ARBA" id="ARBA00023136"/>
    </source>
</evidence>
<dbReference type="Pfam" id="PF10183">
    <property type="entry name" value="ESSS"/>
    <property type="match status" value="1"/>
</dbReference>
<evidence type="ECO:0000256" key="4">
    <source>
        <dbReference type="ARBA" id="ARBA00018632"/>
    </source>
</evidence>
<evidence type="ECO:0000256" key="5">
    <source>
        <dbReference type="ARBA" id="ARBA00022448"/>
    </source>
</evidence>
<dbReference type="PANTHER" id="PTHR40637">
    <property type="entry name" value="ESSS SUBUNIT OF NADH:UBIQUINONE OXIDOREDUCTASE (COMPLEX I) PROTEIN"/>
    <property type="match status" value="1"/>
</dbReference>
<sequence>MPVPRPAVALRAANAISSCSWLTTSSQSTTKQQCVRSFSSSKQQLAADHGAHEDHYDPPGGWLWGLDPSKKHEKEGWENIFFYGFFGSLGLGVVAYAFKPDTSIQTWALEEARRRLEVEGILKEPESK</sequence>
<dbReference type="InterPro" id="IPR019329">
    <property type="entry name" value="NADH_UbQ_OxRdtase_ESSS_su"/>
</dbReference>
<feature type="transmembrane region" description="Helical" evidence="17">
    <location>
        <begin position="80"/>
        <end position="98"/>
    </location>
</feature>
<comment type="similarity">
    <text evidence="3">Belongs to the complex I NDUFB11 subunit family.</text>
</comment>
<protein>
    <recommendedName>
        <fullName evidence="4">NADH dehydrogenase [ubiquinone] 1 beta subcomplex subunit 11, mitochondrial</fullName>
    </recommendedName>
    <alternativeName>
        <fullName evidence="15">Complex I-ESSS</fullName>
    </alternativeName>
    <alternativeName>
        <fullName evidence="14">NADH-ubiquinone oxidoreductase ESSS subunit</fullName>
    </alternativeName>
</protein>
<evidence type="ECO:0000256" key="16">
    <source>
        <dbReference type="ARBA" id="ARBA00046528"/>
    </source>
</evidence>
<evidence type="ECO:0000256" key="3">
    <source>
        <dbReference type="ARBA" id="ARBA00008915"/>
    </source>
</evidence>
<keyword evidence="9" id="KW-0809">Transit peptide</keyword>
<keyword evidence="5" id="KW-0813">Transport</keyword>
<evidence type="ECO:0000256" key="14">
    <source>
        <dbReference type="ARBA" id="ARBA00030753"/>
    </source>
</evidence>
<comment type="subunit">
    <text evidence="16">Complex I is composed of 45 different subunits. Interacts with BCAP31.</text>
</comment>
<dbReference type="AlphaFoldDB" id="A0A0C3HG83"/>
<name>A0A0C3HG83_OIDMZ</name>
<dbReference type="OrthoDB" id="2147978at2759"/>
<dbReference type="PANTHER" id="PTHR40637:SF1">
    <property type="entry name" value="ESSS SUBUNIT OF NADH:UBIQUINONE OXIDOREDUCTASE (COMPLEX I) PROTEIN"/>
    <property type="match status" value="1"/>
</dbReference>
<evidence type="ECO:0000256" key="6">
    <source>
        <dbReference type="ARBA" id="ARBA00022660"/>
    </source>
</evidence>
<evidence type="ECO:0000256" key="2">
    <source>
        <dbReference type="ARBA" id="ARBA00004434"/>
    </source>
</evidence>
<evidence type="ECO:0000256" key="8">
    <source>
        <dbReference type="ARBA" id="ARBA00022792"/>
    </source>
</evidence>
<accession>A0A0C3HG83</accession>
<organism evidence="18 19">
    <name type="scientific">Oidiodendron maius (strain Zn)</name>
    <dbReference type="NCBI Taxonomy" id="913774"/>
    <lineage>
        <taxon>Eukaryota</taxon>
        <taxon>Fungi</taxon>
        <taxon>Dikarya</taxon>
        <taxon>Ascomycota</taxon>
        <taxon>Pezizomycotina</taxon>
        <taxon>Leotiomycetes</taxon>
        <taxon>Leotiomycetes incertae sedis</taxon>
        <taxon>Myxotrichaceae</taxon>
        <taxon>Oidiodendron</taxon>
    </lineage>
</organism>
<keyword evidence="13 17" id="KW-0472">Membrane</keyword>
<keyword evidence="19" id="KW-1185">Reference proteome</keyword>
<evidence type="ECO:0000256" key="12">
    <source>
        <dbReference type="ARBA" id="ARBA00023128"/>
    </source>
</evidence>
<evidence type="ECO:0000256" key="11">
    <source>
        <dbReference type="ARBA" id="ARBA00022989"/>
    </source>
</evidence>
<dbReference type="InParanoid" id="A0A0C3HG83"/>
<comment type="subcellular location">
    <subcellularLocation>
        <location evidence="2">Mitochondrion inner membrane</location>
        <topology evidence="2">Single-pass membrane protein</topology>
    </subcellularLocation>
</comment>
<dbReference type="Proteomes" id="UP000054321">
    <property type="component" value="Unassembled WGS sequence"/>
</dbReference>
<reference evidence="19" key="2">
    <citation type="submission" date="2015-01" db="EMBL/GenBank/DDBJ databases">
        <title>Evolutionary Origins and Diversification of the Mycorrhizal Mutualists.</title>
        <authorList>
            <consortium name="DOE Joint Genome Institute"/>
            <consortium name="Mycorrhizal Genomics Consortium"/>
            <person name="Kohler A."/>
            <person name="Kuo A."/>
            <person name="Nagy L.G."/>
            <person name="Floudas D."/>
            <person name="Copeland A."/>
            <person name="Barry K.W."/>
            <person name="Cichocki N."/>
            <person name="Veneault-Fourrey C."/>
            <person name="LaButti K."/>
            <person name="Lindquist E.A."/>
            <person name="Lipzen A."/>
            <person name="Lundell T."/>
            <person name="Morin E."/>
            <person name="Murat C."/>
            <person name="Riley R."/>
            <person name="Ohm R."/>
            <person name="Sun H."/>
            <person name="Tunlid A."/>
            <person name="Henrissat B."/>
            <person name="Grigoriev I.V."/>
            <person name="Hibbett D.S."/>
            <person name="Martin F."/>
        </authorList>
    </citation>
    <scope>NUCLEOTIDE SEQUENCE [LARGE SCALE GENOMIC DNA]</scope>
    <source>
        <strain evidence="19">Zn</strain>
    </source>
</reference>
<proteinExistence type="inferred from homology"/>
<dbReference type="STRING" id="913774.A0A0C3HG83"/>
<dbReference type="HOGENOM" id="CLU_138649_0_0_1"/>
<dbReference type="EMBL" id="KN832875">
    <property type="protein sequence ID" value="KIN02095.1"/>
    <property type="molecule type" value="Genomic_DNA"/>
</dbReference>
<reference evidence="18 19" key="1">
    <citation type="submission" date="2014-04" db="EMBL/GenBank/DDBJ databases">
        <authorList>
            <consortium name="DOE Joint Genome Institute"/>
            <person name="Kuo A."/>
            <person name="Martino E."/>
            <person name="Perotto S."/>
            <person name="Kohler A."/>
            <person name="Nagy L.G."/>
            <person name="Floudas D."/>
            <person name="Copeland A."/>
            <person name="Barry K.W."/>
            <person name="Cichocki N."/>
            <person name="Veneault-Fourrey C."/>
            <person name="LaButti K."/>
            <person name="Lindquist E.A."/>
            <person name="Lipzen A."/>
            <person name="Lundell T."/>
            <person name="Morin E."/>
            <person name="Murat C."/>
            <person name="Sun H."/>
            <person name="Tunlid A."/>
            <person name="Henrissat B."/>
            <person name="Grigoriev I.V."/>
            <person name="Hibbett D.S."/>
            <person name="Martin F."/>
            <person name="Nordberg H.P."/>
            <person name="Cantor M.N."/>
            <person name="Hua S.X."/>
        </authorList>
    </citation>
    <scope>NUCLEOTIDE SEQUENCE [LARGE SCALE GENOMIC DNA]</scope>
    <source>
        <strain evidence="18 19">Zn</strain>
    </source>
</reference>
<evidence type="ECO:0000256" key="10">
    <source>
        <dbReference type="ARBA" id="ARBA00022982"/>
    </source>
</evidence>
<evidence type="ECO:0000313" key="19">
    <source>
        <dbReference type="Proteomes" id="UP000054321"/>
    </source>
</evidence>
<evidence type="ECO:0000313" key="18">
    <source>
        <dbReference type="EMBL" id="KIN02095.1"/>
    </source>
</evidence>
<evidence type="ECO:0000256" key="1">
    <source>
        <dbReference type="ARBA" id="ARBA00003195"/>
    </source>
</evidence>
<keyword evidence="12" id="KW-0496">Mitochondrion</keyword>
<evidence type="ECO:0000256" key="17">
    <source>
        <dbReference type="SAM" id="Phobius"/>
    </source>
</evidence>
<comment type="function">
    <text evidence="1">Accessory subunit of the mitochondrial membrane respiratory chain NADH dehydrogenase (Complex I), that is believed not to be involved in catalysis. Complex I functions in the transfer of electrons from NADH to the respiratory chain. The immediate electron acceptor for the enzyme is believed to be ubiquinone.</text>
</comment>
<keyword evidence="7 17" id="KW-0812">Transmembrane</keyword>